<dbReference type="Gene3D" id="3.30.70.100">
    <property type="match status" value="1"/>
</dbReference>
<organism evidence="9 10">
    <name type="scientific">Sphaerobacter thermophilus (strain ATCC 49802 / DSM 20745 / KCCM 41009 / NCIMB 13125 / S 6022)</name>
    <dbReference type="NCBI Taxonomy" id="479434"/>
    <lineage>
        <taxon>Bacteria</taxon>
        <taxon>Pseudomonadati</taxon>
        <taxon>Thermomicrobiota</taxon>
        <taxon>Thermomicrobia</taxon>
        <taxon>Sphaerobacterales</taxon>
        <taxon>Sphaerobacterineae</taxon>
        <taxon>Sphaerobacteraceae</taxon>
        <taxon>Sphaerobacter</taxon>
    </lineage>
</organism>
<dbReference type="RefSeq" id="WP_012872589.1">
    <property type="nucleotide sequence ID" value="NC_013523.1"/>
</dbReference>
<dbReference type="InterPro" id="IPR011066">
    <property type="entry name" value="MscS_channel_C_sf"/>
</dbReference>
<reference evidence="10" key="1">
    <citation type="submission" date="2009-11" db="EMBL/GenBank/DDBJ databases">
        <title>The complete chromosome 1 of Sphaerobacter thermophilus DSM 20745.</title>
        <authorList>
            <person name="Lucas S."/>
            <person name="Copeland A."/>
            <person name="Lapidus A."/>
            <person name="Glavina del Rio T."/>
            <person name="Dalin E."/>
            <person name="Tice H."/>
            <person name="Bruce D."/>
            <person name="Goodwin L."/>
            <person name="Pitluck S."/>
            <person name="Kyrpides N."/>
            <person name="Mavromatis K."/>
            <person name="Ivanova N."/>
            <person name="Mikhailova N."/>
            <person name="LaButti K.M."/>
            <person name="Clum A."/>
            <person name="Sun H.I."/>
            <person name="Brettin T."/>
            <person name="Detter J.C."/>
            <person name="Han C."/>
            <person name="Larimer F."/>
            <person name="Land M."/>
            <person name="Hauser L."/>
            <person name="Markowitz V."/>
            <person name="Cheng J.F."/>
            <person name="Hugenholtz P."/>
            <person name="Woyke T."/>
            <person name="Wu D."/>
            <person name="Steenblock K."/>
            <person name="Schneider S."/>
            <person name="Pukall R."/>
            <person name="Goeker M."/>
            <person name="Klenk H.P."/>
            <person name="Eisen J.A."/>
        </authorList>
    </citation>
    <scope>NUCLEOTIDE SEQUENCE [LARGE SCALE GENOMIC DNA]</scope>
    <source>
        <strain evidence="10">ATCC 49802 / DSM 20745 / S 6022</strain>
    </source>
</reference>
<dbReference type="SUPFAM" id="SSF82861">
    <property type="entry name" value="Mechanosensitive channel protein MscS (YggB), transmembrane region"/>
    <property type="match status" value="1"/>
</dbReference>
<dbReference type="KEGG" id="sti:Sthe_2116"/>
<evidence type="ECO:0000256" key="1">
    <source>
        <dbReference type="ARBA" id="ARBA00004651"/>
    </source>
</evidence>
<dbReference type="EMBL" id="CP001823">
    <property type="protein sequence ID" value="ACZ39543.1"/>
    <property type="molecule type" value="Genomic_DNA"/>
</dbReference>
<protein>
    <submittedName>
        <fullName evidence="9">MscS Mechanosensitive ion channel</fullName>
    </submittedName>
</protein>
<evidence type="ECO:0000256" key="3">
    <source>
        <dbReference type="ARBA" id="ARBA00022475"/>
    </source>
</evidence>
<feature type="transmembrane region" description="Helical" evidence="7">
    <location>
        <begin position="20"/>
        <end position="46"/>
    </location>
</feature>
<dbReference type="InParanoid" id="D1C5Z1"/>
<evidence type="ECO:0000256" key="6">
    <source>
        <dbReference type="ARBA" id="ARBA00023136"/>
    </source>
</evidence>
<sequence length="283" mass="30649">MWEAIREELQSVDQQIGDSLARLIGTLPALLVAILVVAVFVLIARLARRLLAGVSRVSRLDPMLRGLFDQLLTAAIVVFGVAVGLGVLGIDARTIIASFGVAGLIVGFALKDLLENFISGILILWRRPFRVLDHIQVGASEGIVEEITFRTTSLRTPDGVLVLVPNAQILTQAVRNYTYLGARRTEIVLSLPPEVDPEKARAALEETARGVPGVRQEPPPETLLLGLASEGYDLHLRYWTAPDQETVQRVESAVRRAAFATLARLREPAKSAAHADGSTDAGQ</sequence>
<evidence type="ECO:0000256" key="4">
    <source>
        <dbReference type="ARBA" id="ARBA00022692"/>
    </source>
</evidence>
<comment type="similarity">
    <text evidence="2">Belongs to the MscS (TC 1.A.23) family.</text>
</comment>
<name>D1C5Z1_SPHTD</name>
<dbReference type="PANTHER" id="PTHR30221:SF1">
    <property type="entry name" value="SMALL-CONDUCTANCE MECHANOSENSITIVE CHANNEL"/>
    <property type="match status" value="1"/>
</dbReference>
<dbReference type="Gene3D" id="2.30.30.60">
    <property type="match status" value="1"/>
</dbReference>
<dbReference type="eggNOG" id="COG0668">
    <property type="taxonomic scope" value="Bacteria"/>
</dbReference>
<keyword evidence="5 7" id="KW-1133">Transmembrane helix</keyword>
<dbReference type="InterPro" id="IPR011014">
    <property type="entry name" value="MscS_channel_TM-2"/>
</dbReference>
<dbReference type="Pfam" id="PF00924">
    <property type="entry name" value="MS_channel_2nd"/>
    <property type="match status" value="1"/>
</dbReference>
<evidence type="ECO:0000259" key="8">
    <source>
        <dbReference type="Pfam" id="PF00924"/>
    </source>
</evidence>
<evidence type="ECO:0000256" key="5">
    <source>
        <dbReference type="ARBA" id="ARBA00022989"/>
    </source>
</evidence>
<evidence type="ECO:0000256" key="7">
    <source>
        <dbReference type="SAM" id="Phobius"/>
    </source>
</evidence>
<dbReference type="GO" id="GO:0008381">
    <property type="term" value="F:mechanosensitive monoatomic ion channel activity"/>
    <property type="evidence" value="ECO:0007669"/>
    <property type="project" value="InterPro"/>
</dbReference>
<dbReference type="SUPFAM" id="SSF50182">
    <property type="entry name" value="Sm-like ribonucleoproteins"/>
    <property type="match status" value="1"/>
</dbReference>
<dbReference type="STRING" id="479434.Sthe_2116"/>
<dbReference type="InterPro" id="IPR023408">
    <property type="entry name" value="MscS_beta-dom_sf"/>
</dbReference>
<dbReference type="Proteomes" id="UP000002027">
    <property type="component" value="Chromosome 1"/>
</dbReference>
<accession>D1C5Z1</accession>
<gene>
    <name evidence="9" type="ordered locus">Sthe_2116</name>
</gene>
<reference evidence="9 10" key="2">
    <citation type="journal article" date="2010" name="Stand. Genomic Sci.">
        <title>Complete genome sequence of Desulfohalobium retbaense type strain (HR(100)).</title>
        <authorList>
            <person name="Spring S."/>
            <person name="Nolan M."/>
            <person name="Lapidus A."/>
            <person name="Glavina Del Rio T."/>
            <person name="Copeland A."/>
            <person name="Tice H."/>
            <person name="Cheng J.F."/>
            <person name="Lucas S."/>
            <person name="Land M."/>
            <person name="Chen F."/>
            <person name="Bruce D."/>
            <person name="Goodwin L."/>
            <person name="Pitluck S."/>
            <person name="Ivanova N."/>
            <person name="Mavromatis K."/>
            <person name="Mikhailova N."/>
            <person name="Pati A."/>
            <person name="Chen A."/>
            <person name="Palaniappan K."/>
            <person name="Hauser L."/>
            <person name="Chang Y.J."/>
            <person name="Jeffries C.D."/>
            <person name="Munk C."/>
            <person name="Kiss H."/>
            <person name="Chain P."/>
            <person name="Han C."/>
            <person name="Brettin T."/>
            <person name="Detter J.C."/>
            <person name="Schuler E."/>
            <person name="Goker M."/>
            <person name="Rohde M."/>
            <person name="Bristow J."/>
            <person name="Eisen J.A."/>
            <person name="Markowitz V."/>
            <person name="Hugenholtz P."/>
            <person name="Kyrpides N.C."/>
            <person name="Klenk H.P."/>
        </authorList>
    </citation>
    <scope>NUCLEOTIDE SEQUENCE [LARGE SCALE GENOMIC DNA]</scope>
    <source>
        <strain evidence="10">ATCC 49802 / DSM 20745 / S 6022</strain>
    </source>
</reference>
<proteinExistence type="inferred from homology"/>
<feature type="transmembrane region" description="Helical" evidence="7">
    <location>
        <begin position="96"/>
        <end position="125"/>
    </location>
</feature>
<comment type="subcellular location">
    <subcellularLocation>
        <location evidence="1">Cell membrane</location>
        <topology evidence="1">Multi-pass membrane protein</topology>
    </subcellularLocation>
</comment>
<feature type="domain" description="Mechanosensitive ion channel MscS" evidence="8">
    <location>
        <begin position="112"/>
        <end position="178"/>
    </location>
</feature>
<keyword evidence="10" id="KW-1185">Reference proteome</keyword>
<dbReference type="InterPro" id="IPR045275">
    <property type="entry name" value="MscS_archaea/bacteria_type"/>
</dbReference>
<dbReference type="InterPro" id="IPR006686">
    <property type="entry name" value="MscS_channel_CS"/>
</dbReference>
<dbReference type="HOGENOM" id="CLU_037945_1_0_0"/>
<dbReference type="InterPro" id="IPR006685">
    <property type="entry name" value="MscS_channel_2nd"/>
</dbReference>
<dbReference type="SUPFAM" id="SSF82689">
    <property type="entry name" value="Mechanosensitive channel protein MscS (YggB), C-terminal domain"/>
    <property type="match status" value="1"/>
</dbReference>
<keyword evidence="6 7" id="KW-0472">Membrane</keyword>
<dbReference type="GO" id="GO:0005886">
    <property type="term" value="C:plasma membrane"/>
    <property type="evidence" value="ECO:0007669"/>
    <property type="project" value="UniProtKB-SubCell"/>
</dbReference>
<evidence type="ECO:0000313" key="9">
    <source>
        <dbReference type="EMBL" id="ACZ39543.1"/>
    </source>
</evidence>
<feature type="transmembrane region" description="Helical" evidence="7">
    <location>
        <begin position="67"/>
        <end position="90"/>
    </location>
</feature>
<dbReference type="InterPro" id="IPR010920">
    <property type="entry name" value="LSM_dom_sf"/>
</dbReference>
<dbReference type="PANTHER" id="PTHR30221">
    <property type="entry name" value="SMALL-CONDUCTANCE MECHANOSENSITIVE CHANNEL"/>
    <property type="match status" value="1"/>
</dbReference>
<evidence type="ECO:0000256" key="2">
    <source>
        <dbReference type="ARBA" id="ARBA00008017"/>
    </source>
</evidence>
<keyword evidence="3" id="KW-1003">Cell membrane</keyword>
<dbReference type="PROSITE" id="PS01246">
    <property type="entry name" value="UPF0003"/>
    <property type="match status" value="1"/>
</dbReference>
<dbReference type="Gene3D" id="1.10.287.1260">
    <property type="match status" value="1"/>
</dbReference>
<evidence type="ECO:0000313" key="10">
    <source>
        <dbReference type="Proteomes" id="UP000002027"/>
    </source>
</evidence>
<dbReference type="AlphaFoldDB" id="D1C5Z1"/>
<keyword evidence="4 7" id="KW-0812">Transmembrane</keyword>